<dbReference type="PANTHER" id="PTHR43877">
    <property type="entry name" value="AMINOALKYLPHOSPHONATE N-ACETYLTRANSFERASE-RELATED-RELATED"/>
    <property type="match status" value="1"/>
</dbReference>
<dbReference type="Gene3D" id="3.40.630.30">
    <property type="match status" value="1"/>
</dbReference>
<evidence type="ECO:0000313" key="5">
    <source>
        <dbReference type="Proteomes" id="UP001597541"/>
    </source>
</evidence>
<dbReference type="InterPro" id="IPR000182">
    <property type="entry name" value="GNAT_dom"/>
</dbReference>
<dbReference type="InterPro" id="IPR050832">
    <property type="entry name" value="Bact_Acetyltransf"/>
</dbReference>
<organism evidence="4 5">
    <name type="scientific">Paenibacillus gansuensis</name>
    <dbReference type="NCBI Taxonomy" id="306542"/>
    <lineage>
        <taxon>Bacteria</taxon>
        <taxon>Bacillati</taxon>
        <taxon>Bacillota</taxon>
        <taxon>Bacilli</taxon>
        <taxon>Bacillales</taxon>
        <taxon>Paenibacillaceae</taxon>
        <taxon>Paenibacillus</taxon>
    </lineage>
</organism>
<evidence type="ECO:0000313" key="4">
    <source>
        <dbReference type="EMBL" id="MFD2611034.1"/>
    </source>
</evidence>
<dbReference type="InterPro" id="IPR016181">
    <property type="entry name" value="Acyl_CoA_acyltransferase"/>
</dbReference>
<name>A0ABW5P7F2_9BACL</name>
<dbReference type="Proteomes" id="UP001597541">
    <property type="component" value="Unassembled WGS sequence"/>
</dbReference>
<dbReference type="RefSeq" id="WP_377599296.1">
    <property type="nucleotide sequence ID" value="NZ_JBHUME010000002.1"/>
</dbReference>
<dbReference type="PROSITE" id="PS51186">
    <property type="entry name" value="GNAT"/>
    <property type="match status" value="1"/>
</dbReference>
<dbReference type="EMBL" id="JBHUME010000002">
    <property type="protein sequence ID" value="MFD2611034.1"/>
    <property type="molecule type" value="Genomic_DNA"/>
</dbReference>
<dbReference type="Pfam" id="PF00583">
    <property type="entry name" value="Acetyltransf_1"/>
    <property type="match status" value="1"/>
</dbReference>
<accession>A0ABW5P7F2</accession>
<keyword evidence="1 4" id="KW-0808">Transferase</keyword>
<keyword evidence="2 4" id="KW-0012">Acyltransferase</keyword>
<protein>
    <submittedName>
        <fullName evidence="4">GNAT family N-acetyltransferase</fullName>
        <ecNumber evidence="4">2.3.-.-</ecNumber>
    </submittedName>
</protein>
<evidence type="ECO:0000256" key="2">
    <source>
        <dbReference type="ARBA" id="ARBA00023315"/>
    </source>
</evidence>
<gene>
    <name evidence="4" type="ORF">ACFSUF_01195</name>
</gene>
<feature type="domain" description="N-acetyltransferase" evidence="3">
    <location>
        <begin position="8"/>
        <end position="152"/>
    </location>
</feature>
<dbReference type="EC" id="2.3.-.-" evidence="4"/>
<evidence type="ECO:0000259" key="3">
    <source>
        <dbReference type="PROSITE" id="PS51186"/>
    </source>
</evidence>
<dbReference type="GO" id="GO:0016746">
    <property type="term" value="F:acyltransferase activity"/>
    <property type="evidence" value="ECO:0007669"/>
    <property type="project" value="UniProtKB-KW"/>
</dbReference>
<dbReference type="CDD" id="cd04301">
    <property type="entry name" value="NAT_SF"/>
    <property type="match status" value="1"/>
</dbReference>
<dbReference type="PANTHER" id="PTHR43877:SF5">
    <property type="entry name" value="BLL8307 PROTEIN"/>
    <property type="match status" value="1"/>
</dbReference>
<sequence>MEIKRDDVTGPEIIGLITEHLQSMHLHSPPESVHALNLDGLRSPDVTFWTIWDQQELLGCGAVKELDGSHGEIKSMRTASAHLRKGVARRMMEHIIEEAKQRGYKRLSLETGSMEAFEPARKLYENFGFEYCGPFGDYAEDPYSAFMTKELK</sequence>
<reference evidence="5" key="1">
    <citation type="journal article" date="2019" name="Int. J. Syst. Evol. Microbiol.">
        <title>The Global Catalogue of Microorganisms (GCM) 10K type strain sequencing project: providing services to taxonomists for standard genome sequencing and annotation.</title>
        <authorList>
            <consortium name="The Broad Institute Genomics Platform"/>
            <consortium name="The Broad Institute Genome Sequencing Center for Infectious Disease"/>
            <person name="Wu L."/>
            <person name="Ma J."/>
        </authorList>
    </citation>
    <scope>NUCLEOTIDE SEQUENCE [LARGE SCALE GENOMIC DNA]</scope>
    <source>
        <strain evidence="5">KCTC 3950</strain>
    </source>
</reference>
<evidence type="ECO:0000256" key="1">
    <source>
        <dbReference type="ARBA" id="ARBA00022679"/>
    </source>
</evidence>
<dbReference type="SUPFAM" id="SSF55729">
    <property type="entry name" value="Acyl-CoA N-acyltransferases (Nat)"/>
    <property type="match status" value="1"/>
</dbReference>
<proteinExistence type="predicted"/>
<comment type="caution">
    <text evidence="4">The sequence shown here is derived from an EMBL/GenBank/DDBJ whole genome shotgun (WGS) entry which is preliminary data.</text>
</comment>
<keyword evidence="5" id="KW-1185">Reference proteome</keyword>